<gene>
    <name evidence="2" type="ORF">VIS19158_11613</name>
</gene>
<keyword evidence="1" id="KW-0472">Membrane</keyword>
<name>F9RIB0_9VIBR</name>
<dbReference type="AlphaFoldDB" id="F9RIB0"/>
<comment type="caution">
    <text evidence="2">The sequence shown here is derived from an EMBL/GenBank/DDBJ whole genome shotgun (WGS) entry which is preliminary data.</text>
</comment>
<proteinExistence type="predicted"/>
<accession>F9RIB0</accession>
<dbReference type="eggNOG" id="ENOG5033IAV">
    <property type="taxonomic scope" value="Bacteria"/>
</dbReference>
<feature type="transmembrane region" description="Helical" evidence="1">
    <location>
        <begin position="6"/>
        <end position="26"/>
    </location>
</feature>
<evidence type="ECO:0000256" key="1">
    <source>
        <dbReference type="SAM" id="Phobius"/>
    </source>
</evidence>
<dbReference type="RefSeq" id="WP_005592676.1">
    <property type="nucleotide sequence ID" value="NZ_AFWE01000018.1"/>
</dbReference>
<keyword evidence="1" id="KW-0812">Transmembrane</keyword>
<dbReference type="EMBL" id="AFWE01000018">
    <property type="protein sequence ID" value="EGU42442.1"/>
    <property type="molecule type" value="Genomic_DNA"/>
</dbReference>
<sequence>MDWTLVSGVVGGLGLGTLINSLYTSYSSQKSVRVQRLYGEKRDAYIGLLNALHVAAISPSNESSKNYALWQTKCSLFGSKDVIEAAQMIVETNDNRKRRDSAFDSLLNAMRKDLNDL</sequence>
<dbReference type="Proteomes" id="UP000004349">
    <property type="component" value="Unassembled WGS sequence"/>
</dbReference>
<evidence type="ECO:0000313" key="3">
    <source>
        <dbReference type="Proteomes" id="UP000004349"/>
    </source>
</evidence>
<organism evidence="2 3">
    <name type="scientific">Vibrio scophthalmi LMG 19158</name>
    <dbReference type="NCBI Taxonomy" id="870967"/>
    <lineage>
        <taxon>Bacteria</taxon>
        <taxon>Pseudomonadati</taxon>
        <taxon>Pseudomonadota</taxon>
        <taxon>Gammaproteobacteria</taxon>
        <taxon>Vibrionales</taxon>
        <taxon>Vibrionaceae</taxon>
        <taxon>Vibrio</taxon>
    </lineage>
</organism>
<reference evidence="2 3" key="1">
    <citation type="journal article" date="2012" name="Int. J. Syst. Evol. Microbiol.">
        <title>Vibrio caribbeanicus sp. nov., isolated from the marine sponge Scleritoderma cyanea.</title>
        <authorList>
            <person name="Hoffmann M."/>
            <person name="Monday S.R."/>
            <person name="Allard M.W."/>
            <person name="Strain E.A."/>
            <person name="Whittaker P."/>
            <person name="Naum M."/>
            <person name="McCarthy P.J."/>
            <person name="Lopez J.V."/>
            <person name="Fischer M."/>
            <person name="Brown E.W."/>
        </authorList>
    </citation>
    <scope>NUCLEOTIDE SEQUENCE [LARGE SCALE GENOMIC DNA]</scope>
    <source>
        <strain evidence="2 3">LMG 19158</strain>
    </source>
</reference>
<protein>
    <submittedName>
        <fullName evidence="2">Uncharacterized protein</fullName>
    </submittedName>
</protein>
<evidence type="ECO:0000313" key="2">
    <source>
        <dbReference type="EMBL" id="EGU42442.1"/>
    </source>
</evidence>
<keyword evidence="1" id="KW-1133">Transmembrane helix</keyword>